<accession>A0A7Y9F1J6</accession>
<feature type="region of interest" description="Disordered" evidence="1">
    <location>
        <begin position="1"/>
        <end position="43"/>
    </location>
</feature>
<dbReference type="EMBL" id="JACCBE010000001">
    <property type="protein sequence ID" value="NYD57927.1"/>
    <property type="molecule type" value="Genomic_DNA"/>
</dbReference>
<dbReference type="AlphaFoldDB" id="A0A7Y9F1J6"/>
<keyword evidence="3" id="KW-1185">Reference proteome</keyword>
<comment type="caution">
    <text evidence="2">The sequence shown here is derived from an EMBL/GenBank/DDBJ whole genome shotgun (WGS) entry which is preliminary data.</text>
</comment>
<gene>
    <name evidence="2" type="ORF">BKA08_002165</name>
</gene>
<evidence type="ECO:0000313" key="3">
    <source>
        <dbReference type="Proteomes" id="UP000516957"/>
    </source>
</evidence>
<evidence type="ECO:0000313" key="2">
    <source>
        <dbReference type="EMBL" id="NYD57927.1"/>
    </source>
</evidence>
<proteinExistence type="predicted"/>
<organism evidence="2 3">
    <name type="scientific">Nocardioides marinisabuli</name>
    <dbReference type="NCBI Taxonomy" id="419476"/>
    <lineage>
        <taxon>Bacteria</taxon>
        <taxon>Bacillati</taxon>
        <taxon>Actinomycetota</taxon>
        <taxon>Actinomycetes</taxon>
        <taxon>Propionibacteriales</taxon>
        <taxon>Nocardioidaceae</taxon>
        <taxon>Nocardioides</taxon>
    </lineage>
</organism>
<sequence length="57" mass="5435">MIGSIVSRFLGKGGGRRPAGGGMGGGMGAGAGRAGGSSSDAAIGRGVKGLLGRFMRR</sequence>
<evidence type="ECO:0000256" key="1">
    <source>
        <dbReference type="SAM" id="MobiDB-lite"/>
    </source>
</evidence>
<reference evidence="2 3" key="1">
    <citation type="submission" date="2020-07" db="EMBL/GenBank/DDBJ databases">
        <title>Sequencing the genomes of 1000 actinobacteria strains.</title>
        <authorList>
            <person name="Klenk H.-P."/>
        </authorList>
    </citation>
    <scope>NUCLEOTIDE SEQUENCE [LARGE SCALE GENOMIC DNA]</scope>
    <source>
        <strain evidence="2 3">DSM 18965</strain>
    </source>
</reference>
<name>A0A7Y9F1J6_9ACTN</name>
<dbReference type="RefSeq" id="WP_179615614.1">
    <property type="nucleotide sequence ID" value="NZ_CP059163.1"/>
</dbReference>
<protein>
    <submittedName>
        <fullName evidence="2">Uncharacterized protein</fullName>
    </submittedName>
</protein>
<dbReference type="Proteomes" id="UP000516957">
    <property type="component" value="Unassembled WGS sequence"/>
</dbReference>
<feature type="compositionally biased region" description="Gly residues" evidence="1">
    <location>
        <begin position="11"/>
        <end position="35"/>
    </location>
</feature>